<dbReference type="AlphaFoldDB" id="A0A1B6LPU1"/>
<keyword evidence="11" id="KW-0808">Transferase</keyword>
<dbReference type="GO" id="GO:0016208">
    <property type="term" value="F:AMP binding"/>
    <property type="evidence" value="ECO:0007669"/>
    <property type="project" value="TreeGrafter"/>
</dbReference>
<dbReference type="SUPFAM" id="SSF53271">
    <property type="entry name" value="PRTase-like"/>
    <property type="match status" value="1"/>
</dbReference>
<evidence type="ECO:0000256" key="9">
    <source>
        <dbReference type="ARBA" id="ARBA00022490"/>
    </source>
</evidence>
<dbReference type="FunFam" id="3.40.50.2020:FF:000004">
    <property type="entry name" value="Adenine phosphoribosyltransferase"/>
    <property type="match status" value="1"/>
</dbReference>
<gene>
    <name evidence="14" type="ORF">g.9541</name>
    <name evidence="15" type="ORF">g.9543</name>
</gene>
<dbReference type="EMBL" id="GEBQ01014358">
    <property type="protein sequence ID" value="JAT25619.1"/>
    <property type="molecule type" value="Transcribed_RNA"/>
</dbReference>
<dbReference type="NCBIfam" id="TIGR01090">
    <property type="entry name" value="apt"/>
    <property type="match status" value="1"/>
</dbReference>
<dbReference type="InterPro" id="IPR029057">
    <property type="entry name" value="PRTase-like"/>
</dbReference>
<organism evidence="15">
    <name type="scientific">Graphocephala atropunctata</name>
    <dbReference type="NCBI Taxonomy" id="36148"/>
    <lineage>
        <taxon>Eukaryota</taxon>
        <taxon>Metazoa</taxon>
        <taxon>Ecdysozoa</taxon>
        <taxon>Arthropoda</taxon>
        <taxon>Hexapoda</taxon>
        <taxon>Insecta</taxon>
        <taxon>Pterygota</taxon>
        <taxon>Neoptera</taxon>
        <taxon>Paraneoptera</taxon>
        <taxon>Hemiptera</taxon>
        <taxon>Auchenorrhyncha</taxon>
        <taxon>Membracoidea</taxon>
        <taxon>Cicadellidae</taxon>
        <taxon>Cicadellinae</taxon>
        <taxon>Cicadellini</taxon>
        <taxon>Graphocephala</taxon>
    </lineage>
</organism>
<evidence type="ECO:0000256" key="4">
    <source>
        <dbReference type="ARBA" id="ARBA00004659"/>
    </source>
</evidence>
<dbReference type="InterPro" id="IPR050054">
    <property type="entry name" value="UPRTase/APRTase"/>
</dbReference>
<dbReference type="GO" id="GO:0006166">
    <property type="term" value="P:purine ribonucleoside salvage"/>
    <property type="evidence" value="ECO:0007669"/>
    <property type="project" value="UniProtKB-KW"/>
</dbReference>
<evidence type="ECO:0000259" key="13">
    <source>
        <dbReference type="Pfam" id="PF00156"/>
    </source>
</evidence>
<name>A0A1B6LPU1_9HEMI</name>
<dbReference type="PANTHER" id="PTHR32315:SF3">
    <property type="entry name" value="ADENINE PHOSPHORIBOSYLTRANSFERASE"/>
    <property type="match status" value="1"/>
</dbReference>
<dbReference type="HAMAP" id="MF_00004">
    <property type="entry name" value="Aden_phosphoribosyltr"/>
    <property type="match status" value="1"/>
</dbReference>
<dbReference type="CDD" id="cd06223">
    <property type="entry name" value="PRTases_typeI"/>
    <property type="match status" value="1"/>
</dbReference>
<comment type="function">
    <text evidence="2">Catalyzes a salvage reaction resulting in the formation of AMP, that is energically less costly than de novo synthesis.</text>
</comment>
<evidence type="ECO:0000256" key="3">
    <source>
        <dbReference type="ARBA" id="ARBA00004496"/>
    </source>
</evidence>
<evidence type="ECO:0000256" key="12">
    <source>
        <dbReference type="ARBA" id="ARBA00022726"/>
    </source>
</evidence>
<reference evidence="15" key="1">
    <citation type="submission" date="2015-11" db="EMBL/GenBank/DDBJ databases">
        <title>De novo transcriptome assembly of four potential Pierce s Disease insect vectors from Arizona vineyards.</title>
        <authorList>
            <person name="Tassone E.E."/>
        </authorList>
    </citation>
    <scope>NUCLEOTIDE SEQUENCE</scope>
</reference>
<evidence type="ECO:0000256" key="5">
    <source>
        <dbReference type="ARBA" id="ARBA00008391"/>
    </source>
</evidence>
<evidence type="ECO:0000256" key="1">
    <source>
        <dbReference type="ARBA" id="ARBA00000868"/>
    </source>
</evidence>
<evidence type="ECO:0000313" key="15">
    <source>
        <dbReference type="EMBL" id="JAT25619.1"/>
    </source>
</evidence>
<dbReference type="GO" id="GO:0006168">
    <property type="term" value="P:adenine salvage"/>
    <property type="evidence" value="ECO:0007669"/>
    <property type="project" value="InterPro"/>
</dbReference>
<dbReference type="Gene3D" id="3.40.50.2020">
    <property type="match status" value="1"/>
</dbReference>
<comment type="subcellular location">
    <subcellularLocation>
        <location evidence="3">Cytoplasm</location>
    </subcellularLocation>
</comment>
<dbReference type="GO" id="GO:0002055">
    <property type="term" value="F:adenine binding"/>
    <property type="evidence" value="ECO:0007669"/>
    <property type="project" value="TreeGrafter"/>
</dbReference>
<protein>
    <recommendedName>
        <fullName evidence="8">Adenine phosphoribosyltransferase</fullName>
        <ecNumber evidence="7">2.4.2.7</ecNumber>
    </recommendedName>
</protein>
<keyword evidence="12" id="KW-0660">Purine salvage</keyword>
<proteinExistence type="inferred from homology"/>
<dbReference type="InterPro" id="IPR000836">
    <property type="entry name" value="PRTase_dom"/>
</dbReference>
<accession>A0A1B6LPU1</accession>
<dbReference type="EMBL" id="GEBQ01025086">
    <property type="protein sequence ID" value="JAT14891.1"/>
    <property type="molecule type" value="Transcribed_RNA"/>
</dbReference>
<evidence type="ECO:0000256" key="11">
    <source>
        <dbReference type="ARBA" id="ARBA00022679"/>
    </source>
</evidence>
<feature type="domain" description="Phosphoribosyltransferase" evidence="13">
    <location>
        <begin position="43"/>
        <end position="165"/>
    </location>
</feature>
<evidence type="ECO:0000256" key="6">
    <source>
        <dbReference type="ARBA" id="ARBA00011738"/>
    </source>
</evidence>
<dbReference type="GO" id="GO:0044209">
    <property type="term" value="P:AMP salvage"/>
    <property type="evidence" value="ECO:0007669"/>
    <property type="project" value="UniProtKB-UniPathway"/>
</dbReference>
<evidence type="ECO:0000256" key="2">
    <source>
        <dbReference type="ARBA" id="ARBA00003968"/>
    </source>
</evidence>
<keyword evidence="10" id="KW-0328">Glycosyltransferase</keyword>
<dbReference type="UniPathway" id="UPA00588">
    <property type="reaction ID" value="UER00646"/>
</dbReference>
<dbReference type="PANTHER" id="PTHR32315">
    <property type="entry name" value="ADENINE PHOSPHORIBOSYLTRANSFERASE"/>
    <property type="match status" value="1"/>
</dbReference>
<dbReference type="NCBIfam" id="NF002636">
    <property type="entry name" value="PRK02304.1-5"/>
    <property type="match status" value="1"/>
</dbReference>
<dbReference type="EC" id="2.4.2.7" evidence="7"/>
<dbReference type="GO" id="GO:0003999">
    <property type="term" value="F:adenine phosphoribosyltransferase activity"/>
    <property type="evidence" value="ECO:0007669"/>
    <property type="project" value="UniProtKB-EC"/>
</dbReference>
<comment type="pathway">
    <text evidence="4">Purine metabolism; AMP biosynthesis via salvage pathway; AMP from adenine: step 1/1.</text>
</comment>
<sequence length="181" mass="19670">MSDESEKIDLVKKHIKRYPDFPKPGILFLDIFSVLRSSVAFQALQTLLTSHVRGLGGVDVIAALESRGFLFGPTLALELGLPFVPIRKKGKLPGKVNQVAFTLEYGTDVFEIQTESILPSQKVVLLDDLLATGGSLAASCQLIAQLGAQVVECLVVVELMDLKGRDKVPAPVYSFIQETES</sequence>
<dbReference type="GO" id="GO:0005737">
    <property type="term" value="C:cytoplasm"/>
    <property type="evidence" value="ECO:0007669"/>
    <property type="project" value="UniProtKB-SubCell"/>
</dbReference>
<comment type="similarity">
    <text evidence="5">Belongs to the purine/pyrimidine phosphoribosyltransferase family.</text>
</comment>
<comment type="subunit">
    <text evidence="6">Homodimer.</text>
</comment>
<comment type="catalytic activity">
    <reaction evidence="1">
        <text>AMP + diphosphate = 5-phospho-alpha-D-ribose 1-diphosphate + adenine</text>
        <dbReference type="Rhea" id="RHEA:16609"/>
        <dbReference type="ChEBI" id="CHEBI:16708"/>
        <dbReference type="ChEBI" id="CHEBI:33019"/>
        <dbReference type="ChEBI" id="CHEBI:58017"/>
        <dbReference type="ChEBI" id="CHEBI:456215"/>
        <dbReference type="EC" id="2.4.2.7"/>
    </reaction>
</comment>
<evidence type="ECO:0000256" key="10">
    <source>
        <dbReference type="ARBA" id="ARBA00022676"/>
    </source>
</evidence>
<evidence type="ECO:0000256" key="7">
    <source>
        <dbReference type="ARBA" id="ARBA00011893"/>
    </source>
</evidence>
<evidence type="ECO:0000313" key="14">
    <source>
        <dbReference type="EMBL" id="JAT14891.1"/>
    </source>
</evidence>
<dbReference type="Pfam" id="PF00156">
    <property type="entry name" value="Pribosyltran"/>
    <property type="match status" value="1"/>
</dbReference>
<dbReference type="NCBIfam" id="NF002634">
    <property type="entry name" value="PRK02304.1-3"/>
    <property type="match status" value="1"/>
</dbReference>
<evidence type="ECO:0000256" key="8">
    <source>
        <dbReference type="ARBA" id="ARBA00017366"/>
    </source>
</evidence>
<keyword evidence="9" id="KW-0963">Cytoplasm</keyword>
<dbReference type="InterPro" id="IPR005764">
    <property type="entry name" value="Ade_phspho_trans"/>
</dbReference>